<evidence type="ECO:0000256" key="2">
    <source>
        <dbReference type="ARBA" id="ARBA00004236"/>
    </source>
</evidence>
<keyword evidence="7" id="KW-0902">Two-component regulatory system</keyword>
<evidence type="ECO:0000256" key="3">
    <source>
        <dbReference type="ARBA" id="ARBA00012438"/>
    </source>
</evidence>
<dbReference type="PROSITE" id="PS50109">
    <property type="entry name" value="HIS_KIN"/>
    <property type="match status" value="1"/>
</dbReference>
<dbReference type="STRING" id="58117.SAMN05421833_1643"/>
<sequence length="287" mass="31322">MDMRHVEALSGCINNLDIPAYVTRLDPEVSDPLGEDEIARTTRAAICALQGLNKALQQQRRFASDMSHELRNPIAGLRAELEWAQLHPDDVQPHETFQRALSAVDRLEAIIGDLLLLSRVGGAVPYGRAPVDLAQLVKAEVSCRADRIPVQMRLAPAVCVKIVAIQIGRVLTNLLDNAQRHAEKVVRVEVSRNGDIAELAVSDDGEGIAETDRERIFQRFTRLDAGCRRDRSGSGLGLSIAREIAQAHGGTLHAGTSPIGGARFTLRLPLVAFPGPDGVMRPDQRLY</sequence>
<dbReference type="InterPro" id="IPR050736">
    <property type="entry name" value="Sensor_HK_Regulatory"/>
</dbReference>
<dbReference type="PRINTS" id="PR00344">
    <property type="entry name" value="BCTRLSENSOR"/>
</dbReference>
<comment type="catalytic activity">
    <reaction evidence="1">
        <text>ATP + protein L-histidine = ADP + protein N-phospho-L-histidine.</text>
        <dbReference type="EC" id="2.7.13.3"/>
    </reaction>
</comment>
<dbReference type="InterPro" id="IPR036890">
    <property type="entry name" value="HATPase_C_sf"/>
</dbReference>
<keyword evidence="6 9" id="KW-0418">Kinase</keyword>
<dbReference type="Proteomes" id="UP000186096">
    <property type="component" value="Unassembled WGS sequence"/>
</dbReference>
<dbReference type="GO" id="GO:0005886">
    <property type="term" value="C:plasma membrane"/>
    <property type="evidence" value="ECO:0007669"/>
    <property type="project" value="UniProtKB-SubCell"/>
</dbReference>
<evidence type="ECO:0000256" key="5">
    <source>
        <dbReference type="ARBA" id="ARBA00022679"/>
    </source>
</evidence>
<accession>A0A1N7HK18</accession>
<keyword evidence="4" id="KW-0597">Phosphoprotein</keyword>
<reference evidence="10" key="1">
    <citation type="submission" date="2017-01" db="EMBL/GenBank/DDBJ databases">
        <authorList>
            <person name="Varghese N."/>
            <person name="Submissions S."/>
        </authorList>
    </citation>
    <scope>NUCLEOTIDE SEQUENCE [LARGE SCALE GENOMIC DNA]</scope>
    <source>
        <strain evidence="10">ATCC 12950</strain>
    </source>
</reference>
<protein>
    <recommendedName>
        <fullName evidence="3">histidine kinase</fullName>
        <ecNumber evidence="3">2.7.13.3</ecNumber>
    </recommendedName>
</protein>
<dbReference type="RefSeq" id="WP_076443300.1">
    <property type="nucleotide sequence ID" value="NZ_FTNI01000064.1"/>
</dbReference>
<evidence type="ECO:0000256" key="1">
    <source>
        <dbReference type="ARBA" id="ARBA00000085"/>
    </source>
</evidence>
<dbReference type="CDD" id="cd00075">
    <property type="entry name" value="HATPase"/>
    <property type="match status" value="1"/>
</dbReference>
<dbReference type="EMBL" id="FTNI01000064">
    <property type="protein sequence ID" value="SIS25235.1"/>
    <property type="molecule type" value="Genomic_DNA"/>
</dbReference>
<feature type="domain" description="Histidine kinase" evidence="8">
    <location>
        <begin position="65"/>
        <end position="272"/>
    </location>
</feature>
<dbReference type="Pfam" id="PF02518">
    <property type="entry name" value="HATPase_c"/>
    <property type="match status" value="1"/>
</dbReference>
<dbReference type="Gene3D" id="3.30.565.10">
    <property type="entry name" value="Histidine kinase-like ATPase, C-terminal domain"/>
    <property type="match status" value="1"/>
</dbReference>
<keyword evidence="5" id="KW-0808">Transferase</keyword>
<dbReference type="Pfam" id="PF00512">
    <property type="entry name" value="HisKA"/>
    <property type="match status" value="1"/>
</dbReference>
<dbReference type="SMART" id="SM00388">
    <property type="entry name" value="HisKA"/>
    <property type="match status" value="1"/>
</dbReference>
<dbReference type="SUPFAM" id="SSF55874">
    <property type="entry name" value="ATPase domain of HSP90 chaperone/DNA topoisomerase II/histidine kinase"/>
    <property type="match status" value="1"/>
</dbReference>
<organism evidence="9 10">
    <name type="scientific">Microbispora rosea</name>
    <dbReference type="NCBI Taxonomy" id="58117"/>
    <lineage>
        <taxon>Bacteria</taxon>
        <taxon>Bacillati</taxon>
        <taxon>Actinomycetota</taxon>
        <taxon>Actinomycetes</taxon>
        <taxon>Streptosporangiales</taxon>
        <taxon>Streptosporangiaceae</taxon>
        <taxon>Microbispora</taxon>
    </lineage>
</organism>
<evidence type="ECO:0000313" key="9">
    <source>
        <dbReference type="EMBL" id="SIS25235.1"/>
    </source>
</evidence>
<evidence type="ECO:0000256" key="7">
    <source>
        <dbReference type="ARBA" id="ARBA00023012"/>
    </source>
</evidence>
<name>A0A1N7HK18_9ACTN</name>
<dbReference type="OrthoDB" id="9786919at2"/>
<comment type="subcellular location">
    <subcellularLocation>
        <location evidence="2">Cell membrane</location>
    </subcellularLocation>
</comment>
<dbReference type="SMART" id="SM00387">
    <property type="entry name" value="HATPase_c"/>
    <property type="match status" value="1"/>
</dbReference>
<dbReference type="PANTHER" id="PTHR43711:SF1">
    <property type="entry name" value="HISTIDINE KINASE 1"/>
    <property type="match status" value="1"/>
</dbReference>
<keyword evidence="10" id="KW-1185">Reference proteome</keyword>
<dbReference type="InterPro" id="IPR003594">
    <property type="entry name" value="HATPase_dom"/>
</dbReference>
<evidence type="ECO:0000259" key="8">
    <source>
        <dbReference type="PROSITE" id="PS50109"/>
    </source>
</evidence>
<dbReference type="CDD" id="cd00082">
    <property type="entry name" value="HisKA"/>
    <property type="match status" value="1"/>
</dbReference>
<dbReference type="SUPFAM" id="SSF47384">
    <property type="entry name" value="Homodimeric domain of signal transducing histidine kinase"/>
    <property type="match status" value="1"/>
</dbReference>
<proteinExistence type="predicted"/>
<dbReference type="InterPro" id="IPR003661">
    <property type="entry name" value="HisK_dim/P_dom"/>
</dbReference>
<dbReference type="PANTHER" id="PTHR43711">
    <property type="entry name" value="TWO-COMPONENT HISTIDINE KINASE"/>
    <property type="match status" value="1"/>
</dbReference>
<evidence type="ECO:0000313" key="10">
    <source>
        <dbReference type="Proteomes" id="UP000186096"/>
    </source>
</evidence>
<dbReference type="InterPro" id="IPR005467">
    <property type="entry name" value="His_kinase_dom"/>
</dbReference>
<dbReference type="Gene3D" id="1.10.287.130">
    <property type="match status" value="1"/>
</dbReference>
<evidence type="ECO:0000256" key="4">
    <source>
        <dbReference type="ARBA" id="ARBA00022553"/>
    </source>
</evidence>
<gene>
    <name evidence="9" type="ORF">SAMN05421833_1643</name>
</gene>
<dbReference type="EC" id="2.7.13.3" evidence="3"/>
<dbReference type="AlphaFoldDB" id="A0A1N7HK18"/>
<dbReference type="InterPro" id="IPR036097">
    <property type="entry name" value="HisK_dim/P_sf"/>
</dbReference>
<evidence type="ECO:0000256" key="6">
    <source>
        <dbReference type="ARBA" id="ARBA00022777"/>
    </source>
</evidence>
<dbReference type="GO" id="GO:0000155">
    <property type="term" value="F:phosphorelay sensor kinase activity"/>
    <property type="evidence" value="ECO:0007669"/>
    <property type="project" value="InterPro"/>
</dbReference>
<dbReference type="InterPro" id="IPR004358">
    <property type="entry name" value="Sig_transdc_His_kin-like_C"/>
</dbReference>